<name>A0A8J3QSR4_9ACTN</name>
<accession>A0A8J3QSR4</accession>
<evidence type="ECO:0000313" key="5">
    <source>
        <dbReference type="Proteomes" id="UP000642748"/>
    </source>
</evidence>
<dbReference type="GO" id="GO:0004799">
    <property type="term" value="F:thymidylate synthase activity"/>
    <property type="evidence" value="ECO:0007669"/>
    <property type="project" value="TreeGrafter"/>
</dbReference>
<gene>
    <name evidence="4" type="ORF">Raf01_25330</name>
</gene>
<evidence type="ECO:0000256" key="1">
    <source>
        <dbReference type="ARBA" id="ARBA00022603"/>
    </source>
</evidence>
<dbReference type="PANTHER" id="PTHR11548:SF1">
    <property type="entry name" value="THYMIDYLATE SYNTHASE 1"/>
    <property type="match status" value="1"/>
</dbReference>
<dbReference type="PANTHER" id="PTHR11548">
    <property type="entry name" value="THYMIDYLATE SYNTHASE 1"/>
    <property type="match status" value="1"/>
</dbReference>
<feature type="domain" description="Thymidylate synthase/dCMP hydroxymethylase" evidence="3">
    <location>
        <begin position="90"/>
        <end position="220"/>
    </location>
</feature>
<protein>
    <recommendedName>
        <fullName evidence="3">Thymidylate synthase/dCMP hydroxymethylase domain-containing protein</fullName>
    </recommendedName>
</protein>
<reference evidence="4" key="1">
    <citation type="submission" date="2021-01" db="EMBL/GenBank/DDBJ databases">
        <title>Whole genome shotgun sequence of Rugosimonospora africana NBRC 104875.</title>
        <authorList>
            <person name="Komaki H."/>
            <person name="Tamura T."/>
        </authorList>
    </citation>
    <scope>NUCLEOTIDE SEQUENCE</scope>
    <source>
        <strain evidence="4">NBRC 104875</strain>
    </source>
</reference>
<dbReference type="GO" id="GO:0005829">
    <property type="term" value="C:cytosol"/>
    <property type="evidence" value="ECO:0007669"/>
    <property type="project" value="TreeGrafter"/>
</dbReference>
<dbReference type="InterPro" id="IPR023451">
    <property type="entry name" value="Thymidate_synth/dCMP_Mease_dom"/>
</dbReference>
<dbReference type="EMBL" id="BONZ01000023">
    <property type="protein sequence ID" value="GIH14361.1"/>
    <property type="molecule type" value="Genomic_DNA"/>
</dbReference>
<dbReference type="GO" id="GO:0032259">
    <property type="term" value="P:methylation"/>
    <property type="evidence" value="ECO:0007669"/>
    <property type="project" value="UniProtKB-KW"/>
</dbReference>
<keyword evidence="2" id="KW-0808">Transferase</keyword>
<dbReference type="GO" id="GO:0006231">
    <property type="term" value="P:dTMP biosynthetic process"/>
    <property type="evidence" value="ECO:0007669"/>
    <property type="project" value="TreeGrafter"/>
</dbReference>
<organism evidence="4 5">
    <name type="scientific">Rugosimonospora africana</name>
    <dbReference type="NCBI Taxonomy" id="556532"/>
    <lineage>
        <taxon>Bacteria</taxon>
        <taxon>Bacillati</taxon>
        <taxon>Actinomycetota</taxon>
        <taxon>Actinomycetes</taxon>
        <taxon>Micromonosporales</taxon>
        <taxon>Micromonosporaceae</taxon>
        <taxon>Rugosimonospora</taxon>
    </lineage>
</organism>
<dbReference type="Gene3D" id="3.30.572.10">
    <property type="entry name" value="Thymidylate synthase/dCMP hydroxymethylase domain"/>
    <property type="match status" value="1"/>
</dbReference>
<evidence type="ECO:0000256" key="2">
    <source>
        <dbReference type="ARBA" id="ARBA00022679"/>
    </source>
</evidence>
<dbReference type="Pfam" id="PF00303">
    <property type="entry name" value="Thymidylat_synt"/>
    <property type="match status" value="1"/>
</dbReference>
<sequence>MVPLCQYISFMGKIDGPVRIDVTTLGEAWLGIATEILADGVPGNWEGAPLTEVFRATLDVRSPSADDPIIAAHADPERLAWMHTNFTDHSRVAELGDADSYATRLYDYARSGRDQVRWVIDRLAANPWARDATITTFQPLTDTSYVPCVSLLDFWIVDGRLQLAVYAHGIDFGTKGYANLVELAALHSRVAGELGAGIGTLTMTVKSAHIYDTELDLMRRITATAGRPPRTPSGD</sequence>
<proteinExistence type="predicted"/>
<evidence type="ECO:0000313" key="4">
    <source>
        <dbReference type="EMBL" id="GIH14361.1"/>
    </source>
</evidence>
<comment type="caution">
    <text evidence="4">The sequence shown here is derived from an EMBL/GenBank/DDBJ whole genome shotgun (WGS) entry which is preliminary data.</text>
</comment>
<dbReference type="InterPro" id="IPR045097">
    <property type="entry name" value="Thymidate_synth/dCMP_Mease"/>
</dbReference>
<keyword evidence="1" id="KW-0489">Methyltransferase</keyword>
<dbReference type="Proteomes" id="UP000642748">
    <property type="component" value="Unassembled WGS sequence"/>
</dbReference>
<dbReference type="SUPFAM" id="SSF55831">
    <property type="entry name" value="Thymidylate synthase/dCMP hydroxymethylase"/>
    <property type="match status" value="1"/>
</dbReference>
<dbReference type="AlphaFoldDB" id="A0A8J3QSR4"/>
<keyword evidence="5" id="KW-1185">Reference proteome</keyword>
<evidence type="ECO:0000259" key="3">
    <source>
        <dbReference type="Pfam" id="PF00303"/>
    </source>
</evidence>
<dbReference type="InterPro" id="IPR036926">
    <property type="entry name" value="Thymidate_synth/dCMP_Mease_sf"/>
</dbReference>